<name>A0ABM3H857_9MYRT</name>
<dbReference type="PROSITE" id="PS51450">
    <property type="entry name" value="LRR"/>
    <property type="match status" value="1"/>
</dbReference>
<dbReference type="InterPro" id="IPR003591">
    <property type="entry name" value="Leu-rich_rpt_typical-subtyp"/>
</dbReference>
<evidence type="ECO:0000259" key="3">
    <source>
        <dbReference type="Pfam" id="PF23282"/>
    </source>
</evidence>
<keyword evidence="2" id="KW-0677">Repeat</keyword>
<feature type="domain" description="Disease resistance R13L4/SHOC-2-like LRR" evidence="4">
    <location>
        <begin position="310"/>
        <end position="415"/>
    </location>
</feature>
<organism evidence="5 6">
    <name type="scientific">Rhodamnia argentea</name>
    <dbReference type="NCBI Taxonomy" id="178133"/>
    <lineage>
        <taxon>Eukaryota</taxon>
        <taxon>Viridiplantae</taxon>
        <taxon>Streptophyta</taxon>
        <taxon>Embryophyta</taxon>
        <taxon>Tracheophyta</taxon>
        <taxon>Spermatophyta</taxon>
        <taxon>Magnoliopsida</taxon>
        <taxon>eudicotyledons</taxon>
        <taxon>Gunneridae</taxon>
        <taxon>Pentapetalae</taxon>
        <taxon>rosids</taxon>
        <taxon>malvids</taxon>
        <taxon>Myrtales</taxon>
        <taxon>Myrtaceae</taxon>
        <taxon>Myrtoideae</taxon>
        <taxon>Myrteae</taxon>
        <taxon>Australasian group</taxon>
        <taxon>Rhodamnia</taxon>
    </lineage>
</organism>
<reference evidence="5" key="1">
    <citation type="submission" date="2025-05" db="UniProtKB">
        <authorList>
            <consortium name="RefSeq"/>
        </authorList>
    </citation>
    <scope>NUCLEOTIDE SEQUENCE [LARGE SCALE GENOMIC DNA]</scope>
</reference>
<dbReference type="Proteomes" id="UP000827889">
    <property type="component" value="Chromosome 1"/>
</dbReference>
<dbReference type="InterPro" id="IPR055414">
    <property type="entry name" value="LRR_R13L4/SHOC2-like"/>
</dbReference>
<dbReference type="Pfam" id="PF23598">
    <property type="entry name" value="LRR_14"/>
    <property type="match status" value="1"/>
</dbReference>
<evidence type="ECO:0000313" key="6">
    <source>
        <dbReference type="RefSeq" id="XP_048132787.1"/>
    </source>
</evidence>
<dbReference type="InterPro" id="IPR001611">
    <property type="entry name" value="Leu-rich_rpt"/>
</dbReference>
<gene>
    <name evidence="6" type="primary">LOC115747019</name>
</gene>
<dbReference type="Gene3D" id="3.80.10.10">
    <property type="entry name" value="Ribonuclease Inhibitor"/>
    <property type="match status" value="3"/>
</dbReference>
<dbReference type="PANTHER" id="PTHR47186:SF61">
    <property type="entry name" value="LEUCINE-RICH REPEAT-CONTAINING PROTEIN 57-RELATED"/>
    <property type="match status" value="1"/>
</dbReference>
<evidence type="ECO:0000313" key="5">
    <source>
        <dbReference type="Proteomes" id="UP000827889"/>
    </source>
</evidence>
<evidence type="ECO:0000259" key="4">
    <source>
        <dbReference type="Pfam" id="PF23598"/>
    </source>
</evidence>
<keyword evidence="5" id="KW-1185">Reference proteome</keyword>
<dbReference type="Pfam" id="PF23282">
    <property type="entry name" value="WHD_ROQ1"/>
    <property type="match status" value="1"/>
</dbReference>
<dbReference type="GeneID" id="115747019"/>
<dbReference type="InterPro" id="IPR058192">
    <property type="entry name" value="WHD_ROQ1-like"/>
</dbReference>
<accession>A0ABM3H857</accession>
<evidence type="ECO:0000256" key="1">
    <source>
        <dbReference type="ARBA" id="ARBA00022614"/>
    </source>
</evidence>
<dbReference type="PANTHER" id="PTHR47186">
    <property type="entry name" value="LEUCINE-RICH REPEAT-CONTAINING PROTEIN 57"/>
    <property type="match status" value="1"/>
</dbReference>
<dbReference type="RefSeq" id="XP_048132787.1">
    <property type="nucleotide sequence ID" value="XM_048276830.1"/>
</dbReference>
<evidence type="ECO:0000256" key="2">
    <source>
        <dbReference type="ARBA" id="ARBA00022737"/>
    </source>
</evidence>
<feature type="domain" description="Disease resistance protein Roq1-like winged-helix" evidence="3">
    <location>
        <begin position="11"/>
        <end position="76"/>
    </location>
</feature>
<sequence>MISIKKLDDIEKVIFLDIACFCIGEDKTYVDYMWRSTGYSSRSAIDVLLLMSLIKIDNHNCLWMDDEVRDLGRYMVMKKILEDVAKCRWVRIDENTLDILRGTEEKGALSLGISHDFTPEEMACWPKLRFLGGERLNFVGDFKDLLPNLRWLSWHDCPQDISATNLHMENLVVLNLSGSKITHNWGGWRQIKEAKKLKVLDLTACQELTQTPDFSVFGELEELILAGCRKLSTIGSSIGKLKLLRTLNIEGCVSLKGLPEEIGSLVLLTEIILPYRGDKPFNLPQALGSLNSLTRFDARGHYGIHQLPDSIGRLTNLTHLILRGCKNLSKLPDSIGDLKSLVELDIEHSMINAIPDSIGQLKTLKVIRIGHTKIETIPDTIEGVEKLEELHAQHLFFLKDGFLLKIRSLTRLRILNLYQTRISTVPPNIIGCSSLQTLIITSQELGPLPELPPSLKCLLVSPDEFPVLPNLSNLVHLKHLEVWKGKLSNTSWIDKDKLISPWVDAESIVQLPRSLSILRLGWIPKLPKFSEFESLSFLYIHGCPMQEFPELEYLEGLRELDISGCLLGSTPNLSRLTRLQKLELSSLPKLTGIPGLGELESLKFLDITDCNAIRQLPNLSELKKLGHLKLLGCERLEAVNGLVELNRLKKAEIKQCMSLERLPDMPTFTKLDTDWTEAAEHTVQSTMPWLQVLWDKLIRIMNMHNHAGID</sequence>
<keyword evidence="1" id="KW-0433">Leucine-rich repeat</keyword>
<dbReference type="SMART" id="SM00369">
    <property type="entry name" value="LRR_TYP"/>
    <property type="match status" value="2"/>
</dbReference>
<dbReference type="SUPFAM" id="SSF52058">
    <property type="entry name" value="L domain-like"/>
    <property type="match status" value="2"/>
</dbReference>
<reference evidence="6" key="2">
    <citation type="submission" date="2025-08" db="UniProtKB">
        <authorList>
            <consortium name="RefSeq"/>
        </authorList>
    </citation>
    <scope>IDENTIFICATION</scope>
    <source>
        <tissue evidence="6">Leaf</tissue>
    </source>
</reference>
<dbReference type="InterPro" id="IPR032675">
    <property type="entry name" value="LRR_dom_sf"/>
</dbReference>
<proteinExistence type="predicted"/>
<protein>
    <submittedName>
        <fullName evidence="6">Disease resistance protein RPV1-like</fullName>
    </submittedName>
</protein>